<dbReference type="OrthoDB" id="9809061at2"/>
<evidence type="ECO:0000256" key="2">
    <source>
        <dbReference type="ARBA" id="ARBA00022491"/>
    </source>
</evidence>
<dbReference type="GO" id="GO:0006109">
    <property type="term" value="P:regulation of carbohydrate metabolic process"/>
    <property type="evidence" value="ECO:0007669"/>
    <property type="project" value="InterPro"/>
</dbReference>
<evidence type="ECO:0000256" key="5">
    <source>
        <dbReference type="HAMAP-Rule" id="MF_00167"/>
    </source>
</evidence>
<name>A0A1U7M2J6_TISCR</name>
<evidence type="ECO:0000256" key="4">
    <source>
        <dbReference type="ARBA" id="ARBA00022884"/>
    </source>
</evidence>
<sequence>MLILNRKIGESIIVGEDIEITILEIEEGRVKIGIDAPRDINILRKEIYIDITEENKKSLEIDGDVLDILKKL</sequence>
<evidence type="ECO:0000256" key="3">
    <source>
        <dbReference type="ARBA" id="ARBA00022845"/>
    </source>
</evidence>
<dbReference type="InterPro" id="IPR003751">
    <property type="entry name" value="CsrA"/>
</dbReference>
<dbReference type="RefSeq" id="WP_075728729.1">
    <property type="nucleotide sequence ID" value="NZ_LTDM01000066.1"/>
</dbReference>
<comment type="subunit">
    <text evidence="5">Homodimer; the beta-strands of each monomer intercalate to form a hydrophobic core, while the alpha-helices form wings that extend away from the core.</text>
</comment>
<comment type="function">
    <text evidence="5">A translational regulator that binds mRNA to regulate translation initiation and/or mRNA stability. Usually binds in the 5'-UTR at or near the Shine-Dalgarno sequence preventing ribosome-binding, thus repressing translation. Its main target seems to be the major flagellin gene, while its function is anatagonized by FliW.</text>
</comment>
<comment type="subcellular location">
    <subcellularLocation>
        <location evidence="5">Cytoplasm</location>
    </subcellularLocation>
</comment>
<dbReference type="PANTHER" id="PTHR34984">
    <property type="entry name" value="CARBON STORAGE REGULATOR"/>
    <property type="match status" value="1"/>
</dbReference>
<dbReference type="NCBIfam" id="TIGR00202">
    <property type="entry name" value="csrA"/>
    <property type="match status" value="1"/>
</dbReference>
<dbReference type="GO" id="GO:0048027">
    <property type="term" value="F:mRNA 5'-UTR binding"/>
    <property type="evidence" value="ECO:0007669"/>
    <property type="project" value="UniProtKB-UniRule"/>
</dbReference>
<evidence type="ECO:0000313" key="6">
    <source>
        <dbReference type="EMBL" id="OLS01542.1"/>
    </source>
</evidence>
<keyword evidence="4 5" id="KW-0694">RNA-binding</keyword>
<reference evidence="6 7" key="1">
    <citation type="submission" date="2016-02" db="EMBL/GenBank/DDBJ databases">
        <title>Genome sequence of Tissierella creatinophila DSM 6911.</title>
        <authorList>
            <person name="Poehlein A."/>
            <person name="Daniel R."/>
        </authorList>
    </citation>
    <scope>NUCLEOTIDE SEQUENCE [LARGE SCALE GENOMIC DNA]</scope>
    <source>
        <strain evidence="6 7">DSM 6911</strain>
    </source>
</reference>
<accession>A0A1U7M2J6</accession>
<evidence type="ECO:0000313" key="7">
    <source>
        <dbReference type="Proteomes" id="UP000186112"/>
    </source>
</evidence>
<organism evidence="6 7">
    <name type="scientific">Tissierella creatinophila DSM 6911</name>
    <dbReference type="NCBI Taxonomy" id="1123403"/>
    <lineage>
        <taxon>Bacteria</taxon>
        <taxon>Bacillati</taxon>
        <taxon>Bacillota</taxon>
        <taxon>Tissierellia</taxon>
        <taxon>Tissierellales</taxon>
        <taxon>Tissierellaceae</taxon>
        <taxon>Tissierella</taxon>
    </lineage>
</organism>
<dbReference type="PANTHER" id="PTHR34984:SF1">
    <property type="entry name" value="CARBON STORAGE REGULATOR"/>
    <property type="match status" value="1"/>
</dbReference>
<comment type="caution">
    <text evidence="6">The sequence shown here is derived from an EMBL/GenBank/DDBJ whole genome shotgun (WGS) entry which is preliminary data.</text>
</comment>
<dbReference type="GO" id="GO:1902208">
    <property type="term" value="P:regulation of bacterial-type flagellum assembly"/>
    <property type="evidence" value="ECO:0007669"/>
    <property type="project" value="UniProtKB-UniRule"/>
</dbReference>
<keyword evidence="5" id="KW-1005">Bacterial flagellum biogenesis</keyword>
<dbReference type="InterPro" id="IPR036107">
    <property type="entry name" value="CsrA_sf"/>
</dbReference>
<dbReference type="HAMAP" id="MF_00167">
    <property type="entry name" value="CsrA"/>
    <property type="match status" value="1"/>
</dbReference>
<dbReference type="GO" id="GO:0045947">
    <property type="term" value="P:negative regulation of translational initiation"/>
    <property type="evidence" value="ECO:0007669"/>
    <property type="project" value="UniProtKB-UniRule"/>
</dbReference>
<keyword evidence="7" id="KW-1185">Reference proteome</keyword>
<dbReference type="Proteomes" id="UP000186112">
    <property type="component" value="Unassembled WGS sequence"/>
</dbReference>
<evidence type="ECO:0000256" key="1">
    <source>
        <dbReference type="ARBA" id="ARBA00022490"/>
    </source>
</evidence>
<dbReference type="FunFam" id="2.60.40.4380:FF:000002">
    <property type="entry name" value="Translational regulator CsrA"/>
    <property type="match status" value="1"/>
</dbReference>
<dbReference type="Pfam" id="PF02599">
    <property type="entry name" value="CsrA"/>
    <property type="match status" value="1"/>
</dbReference>
<dbReference type="AlphaFoldDB" id="A0A1U7M2J6"/>
<dbReference type="GO" id="GO:0006402">
    <property type="term" value="P:mRNA catabolic process"/>
    <property type="evidence" value="ECO:0007669"/>
    <property type="project" value="InterPro"/>
</dbReference>
<gene>
    <name evidence="5" type="primary">csrA</name>
    <name evidence="6" type="ORF">TICRE_25810</name>
</gene>
<dbReference type="SUPFAM" id="SSF117130">
    <property type="entry name" value="CsrA-like"/>
    <property type="match status" value="1"/>
</dbReference>
<dbReference type="Gene3D" id="2.60.40.4380">
    <property type="entry name" value="Translational regulator CsrA"/>
    <property type="match status" value="1"/>
</dbReference>
<comment type="similarity">
    <text evidence="5">Belongs to the CsrA/RsmA family.</text>
</comment>
<keyword evidence="2 5" id="KW-0678">Repressor</keyword>
<dbReference type="NCBIfam" id="NF002469">
    <property type="entry name" value="PRK01712.1"/>
    <property type="match status" value="1"/>
</dbReference>
<dbReference type="GO" id="GO:0044781">
    <property type="term" value="P:bacterial-type flagellum organization"/>
    <property type="evidence" value="ECO:0007669"/>
    <property type="project" value="UniProtKB-KW"/>
</dbReference>
<proteinExistence type="inferred from homology"/>
<dbReference type="GO" id="GO:0005829">
    <property type="term" value="C:cytosol"/>
    <property type="evidence" value="ECO:0007669"/>
    <property type="project" value="TreeGrafter"/>
</dbReference>
<keyword evidence="1 5" id="KW-0963">Cytoplasm</keyword>
<keyword evidence="3 5" id="KW-0810">Translation regulation</keyword>
<dbReference type="EMBL" id="LTDM01000066">
    <property type="protein sequence ID" value="OLS01542.1"/>
    <property type="molecule type" value="Genomic_DNA"/>
</dbReference>
<protein>
    <recommendedName>
        <fullName evidence="5">Translational regulator CsrA</fullName>
    </recommendedName>
</protein>